<dbReference type="GO" id="GO:0005524">
    <property type="term" value="F:ATP binding"/>
    <property type="evidence" value="ECO:0007669"/>
    <property type="project" value="InterPro"/>
</dbReference>
<evidence type="ECO:0000259" key="2">
    <source>
        <dbReference type="Pfam" id="PF08245"/>
    </source>
</evidence>
<dbReference type="InterPro" id="IPR004101">
    <property type="entry name" value="Mur_ligase_C"/>
</dbReference>
<dbReference type="AlphaFoldDB" id="A0A6G7VCF8"/>
<evidence type="ECO:0000259" key="1">
    <source>
        <dbReference type="Pfam" id="PF02875"/>
    </source>
</evidence>
<dbReference type="PANTHER" id="PTHR23135:SF4">
    <property type="entry name" value="UDP-N-ACETYLMURAMOYL-L-ALANYL-D-GLUTAMATE--2,6-DIAMINOPIMELATE LIGASE MURE HOMOLOG, CHLOROPLASTIC"/>
    <property type="match status" value="1"/>
</dbReference>
<dbReference type="SUPFAM" id="SSF53244">
    <property type="entry name" value="MurD-like peptide ligases, peptide-binding domain"/>
    <property type="match status" value="1"/>
</dbReference>
<accession>A0A6G7VCF8</accession>
<sequence length="489" mass="55074">MQPNDLARLLAETPFSWQRPVPEGLVLTDIQWRADACNQGSILFFQCFEDGLSDDEIYRRYLSGRRFAALVTNRPLACFARLEESRIYVTRPDDWAEVVRRFCDLVYPLDPRVRFIGVTGTNGKTTTVNYLSAILRARGLRILTIGTLGVWRDGKRVAETGFTSPPLIELRRILYAEQERIDLVVMEASSHALDQGRIAGIRFQDAGWTNFGLDHLDYHGDEERYFAAKSRILDHIAPGGRLYCARPEVVQRLDALGRNPEITRVLLKPLNLPPEALAAKPFLALPHNRTNYALALALAGRELGFDPLAGEILAQRDDWRSLEPVPGRFECYGRDDRRFLIDFAHTPDALESILTAIRTAFPQHRLAVLFGCGGDRDRSKRPLMGAIAAGYADLIVLTSDNPRFEDPEQIIAEIQAGIAEHPDCQRIVDRAAAIAALFDRLAARPFSEPWVALIAGKGHEPYIDQNGVKRPYSDREEVERHLNRLGWAA</sequence>
<dbReference type="Pfam" id="PF02875">
    <property type="entry name" value="Mur_ligase_C"/>
    <property type="match status" value="1"/>
</dbReference>
<dbReference type="InterPro" id="IPR013221">
    <property type="entry name" value="Mur_ligase_cen"/>
</dbReference>
<dbReference type="Proteomes" id="UP000502699">
    <property type="component" value="Chromosome"/>
</dbReference>
<dbReference type="InterPro" id="IPR036565">
    <property type="entry name" value="Mur-like_cat_sf"/>
</dbReference>
<dbReference type="Gene3D" id="3.90.190.20">
    <property type="entry name" value="Mur ligase, C-terminal domain"/>
    <property type="match status" value="1"/>
</dbReference>
<dbReference type="Gene3D" id="3.40.1190.10">
    <property type="entry name" value="Mur-like, catalytic domain"/>
    <property type="match status" value="1"/>
</dbReference>
<gene>
    <name evidence="3" type="ORF">GWK36_05585</name>
</gene>
<reference evidence="4" key="1">
    <citation type="submission" date="2020-01" db="EMBL/GenBank/DDBJ databases">
        <title>Caldichromatium gen. nov., sp. nov., a thermophilic purple sulfur bacterium member of the family Chromatiaceae isolated from Nakabusa hot spring, Japan.</title>
        <authorList>
            <person name="Saini M.K."/>
            <person name="Hanada S."/>
            <person name="Tank M."/>
        </authorList>
    </citation>
    <scope>NUCLEOTIDE SEQUENCE [LARGE SCALE GENOMIC DNA]</scope>
    <source>
        <strain evidence="4">No.7</strain>
    </source>
</reference>
<dbReference type="Pfam" id="PF08245">
    <property type="entry name" value="Mur_ligase_M"/>
    <property type="match status" value="1"/>
</dbReference>
<dbReference type="InterPro" id="IPR036615">
    <property type="entry name" value="Mur_ligase_C_dom_sf"/>
</dbReference>
<feature type="domain" description="Mur ligase C-terminal" evidence="1">
    <location>
        <begin position="327"/>
        <end position="442"/>
    </location>
</feature>
<evidence type="ECO:0000313" key="4">
    <source>
        <dbReference type="Proteomes" id="UP000502699"/>
    </source>
</evidence>
<dbReference type="RefSeq" id="WP_166270304.1">
    <property type="nucleotide sequence ID" value="NZ_CP048029.1"/>
</dbReference>
<feature type="domain" description="Mur ligase central" evidence="2">
    <location>
        <begin position="118"/>
        <end position="242"/>
    </location>
</feature>
<keyword evidence="4" id="KW-1185">Reference proteome</keyword>
<dbReference type="SUPFAM" id="SSF53623">
    <property type="entry name" value="MurD-like peptide ligases, catalytic domain"/>
    <property type="match status" value="1"/>
</dbReference>
<keyword evidence="3" id="KW-0436">Ligase</keyword>
<name>A0A6G7VCF8_9GAMM</name>
<dbReference type="KEGG" id="cjap:GWK36_05585"/>
<dbReference type="GO" id="GO:0016881">
    <property type="term" value="F:acid-amino acid ligase activity"/>
    <property type="evidence" value="ECO:0007669"/>
    <property type="project" value="InterPro"/>
</dbReference>
<dbReference type="EMBL" id="CP048029">
    <property type="protein sequence ID" value="QIK37538.1"/>
    <property type="molecule type" value="Genomic_DNA"/>
</dbReference>
<evidence type="ECO:0000313" key="3">
    <source>
        <dbReference type="EMBL" id="QIK37538.1"/>
    </source>
</evidence>
<protein>
    <submittedName>
        <fullName evidence="3">UDP-N-acetylmuramoyl-L-alanyl-D-glutamate--2, 6-diaminopimelate ligase</fullName>
    </submittedName>
</protein>
<proteinExistence type="predicted"/>
<organism evidence="3 4">
    <name type="scientific">Caldichromatium japonicum</name>
    <dbReference type="NCBI Taxonomy" id="2699430"/>
    <lineage>
        <taxon>Bacteria</taxon>
        <taxon>Pseudomonadati</taxon>
        <taxon>Pseudomonadota</taxon>
        <taxon>Gammaproteobacteria</taxon>
        <taxon>Chromatiales</taxon>
        <taxon>Chromatiaceae</taxon>
        <taxon>Caldichromatium</taxon>
    </lineage>
</organism>
<dbReference type="PANTHER" id="PTHR23135">
    <property type="entry name" value="MUR LIGASE FAMILY MEMBER"/>
    <property type="match status" value="1"/>
</dbReference>